<proteinExistence type="predicted"/>
<evidence type="ECO:0000313" key="1">
    <source>
        <dbReference type="EMBL" id="KDS53338.1"/>
    </source>
</evidence>
<gene>
    <name evidence="1" type="ORF">M099_2648</name>
</gene>
<organism evidence="1 2">
    <name type="scientific">Phocaeicola vulgatus str. 3975 RP4</name>
    <dbReference type="NCBI Taxonomy" id="1339352"/>
    <lineage>
        <taxon>Bacteria</taxon>
        <taxon>Pseudomonadati</taxon>
        <taxon>Bacteroidota</taxon>
        <taxon>Bacteroidia</taxon>
        <taxon>Bacteroidales</taxon>
        <taxon>Bacteroidaceae</taxon>
        <taxon>Phocaeicola</taxon>
    </lineage>
</organism>
<accession>A0A069SGH2</accession>
<dbReference type="EMBL" id="JNHM01000031">
    <property type="protein sequence ID" value="KDS53338.1"/>
    <property type="molecule type" value="Genomic_DNA"/>
</dbReference>
<dbReference type="PATRIC" id="fig|1339352.3.peg.2545"/>
<reference evidence="1 2" key="1">
    <citation type="submission" date="2014-04" db="EMBL/GenBank/DDBJ databases">
        <authorList>
            <person name="Sears C."/>
            <person name="Carroll K."/>
            <person name="Sack B.R."/>
            <person name="Qadri F."/>
            <person name="Myers L.L."/>
            <person name="Chung G.-T."/>
            <person name="Escheverria P."/>
            <person name="Fraser C.M."/>
            <person name="Sadzewicz L."/>
            <person name="Shefchek K.A."/>
            <person name="Tallon L."/>
            <person name="Das S.P."/>
            <person name="Daugherty S."/>
            <person name="Mongodin E.F."/>
        </authorList>
    </citation>
    <scope>NUCLEOTIDE SEQUENCE [LARGE SCALE GENOMIC DNA]</scope>
    <source>
        <strain evidence="1 2">3975 RP4</strain>
    </source>
</reference>
<dbReference type="Proteomes" id="UP000027661">
    <property type="component" value="Unassembled WGS sequence"/>
</dbReference>
<comment type="caution">
    <text evidence="1">The sequence shown here is derived from an EMBL/GenBank/DDBJ whole genome shotgun (WGS) entry which is preliminary data.</text>
</comment>
<dbReference type="AlphaFoldDB" id="A0A069SGH2"/>
<dbReference type="GeneID" id="5301992"/>
<dbReference type="RefSeq" id="WP_011965010.1">
    <property type="nucleotide sequence ID" value="NZ_JNHM01000031.1"/>
</dbReference>
<name>A0A069SGH2_PHOVU</name>
<protein>
    <recommendedName>
        <fullName evidence="3">Lipoprotein</fullName>
    </recommendedName>
</protein>
<sequence length="180" mass="20836">MRQSLRYASWLLLLFILLSCSHRVTGEATALPPILQAEAQSQKYNLQLDFMKHHFSGMLIVRQMPDNEIRILGSTYFGLSLFDFSLHRDTFIVNSCMEPMRKKKMLKILETDFKNLFLKSEKARIKKKSSTFEQRISGKGFGKTVFTLSGFVNGQAEKVQIKHPLIRLRIQLDKLNINNP</sequence>
<evidence type="ECO:0000313" key="2">
    <source>
        <dbReference type="Proteomes" id="UP000027661"/>
    </source>
</evidence>
<evidence type="ECO:0008006" key="3">
    <source>
        <dbReference type="Google" id="ProtNLM"/>
    </source>
</evidence>
<dbReference type="PROSITE" id="PS51257">
    <property type="entry name" value="PROKAR_LIPOPROTEIN"/>
    <property type="match status" value="1"/>
</dbReference>